<dbReference type="GO" id="GO:0004497">
    <property type="term" value="F:monooxygenase activity"/>
    <property type="evidence" value="ECO:0007669"/>
    <property type="project" value="UniProtKB-KW"/>
</dbReference>
<reference evidence="9" key="1">
    <citation type="submission" date="2021-03" db="EMBL/GenBank/DDBJ databases">
        <authorList>
            <person name="Tagirdzhanova G."/>
        </authorList>
    </citation>
    <scope>NUCLEOTIDE SEQUENCE</scope>
</reference>
<dbReference type="CDD" id="cd11051">
    <property type="entry name" value="CYP59-like"/>
    <property type="match status" value="1"/>
</dbReference>
<dbReference type="PANTHER" id="PTHR24291:SF50">
    <property type="entry name" value="BIFUNCTIONAL ALBAFLAVENONE MONOOXYGENASE_TERPENE SYNTHASE"/>
    <property type="match status" value="1"/>
</dbReference>
<evidence type="ECO:0000313" key="10">
    <source>
        <dbReference type="Proteomes" id="UP000664521"/>
    </source>
</evidence>
<dbReference type="AlphaFoldDB" id="A0A8H3ER72"/>
<protein>
    <recommendedName>
        <fullName evidence="11">Cytochrome P450</fullName>
    </recommendedName>
</protein>
<dbReference type="GO" id="GO:0016705">
    <property type="term" value="F:oxidoreductase activity, acting on paired donors, with incorporation or reduction of molecular oxygen"/>
    <property type="evidence" value="ECO:0007669"/>
    <property type="project" value="InterPro"/>
</dbReference>
<keyword evidence="4 8" id="KW-0479">Metal-binding</keyword>
<evidence type="ECO:0008006" key="11">
    <source>
        <dbReference type="Google" id="ProtNLM"/>
    </source>
</evidence>
<dbReference type="Pfam" id="PF00067">
    <property type="entry name" value="p450"/>
    <property type="match status" value="1"/>
</dbReference>
<dbReference type="Gene3D" id="1.10.630.10">
    <property type="entry name" value="Cytochrome P450"/>
    <property type="match status" value="1"/>
</dbReference>
<evidence type="ECO:0000313" key="9">
    <source>
        <dbReference type="EMBL" id="CAF9910185.1"/>
    </source>
</evidence>
<keyword evidence="3 8" id="KW-0349">Heme</keyword>
<comment type="caution">
    <text evidence="9">The sequence shown here is derived from an EMBL/GenBank/DDBJ whole genome shotgun (WGS) entry which is preliminary data.</text>
</comment>
<dbReference type="GO" id="GO:0020037">
    <property type="term" value="F:heme binding"/>
    <property type="evidence" value="ECO:0007669"/>
    <property type="project" value="InterPro"/>
</dbReference>
<gene>
    <name evidence="9" type="ORF">HETSPECPRED_009642</name>
</gene>
<dbReference type="Proteomes" id="UP000664521">
    <property type="component" value="Unassembled WGS sequence"/>
</dbReference>
<dbReference type="InterPro" id="IPR036396">
    <property type="entry name" value="Cyt_P450_sf"/>
</dbReference>
<evidence type="ECO:0000256" key="1">
    <source>
        <dbReference type="ARBA" id="ARBA00001971"/>
    </source>
</evidence>
<keyword evidence="6 8" id="KW-0408">Iron</keyword>
<dbReference type="GO" id="GO:0005506">
    <property type="term" value="F:iron ion binding"/>
    <property type="evidence" value="ECO:0007669"/>
    <property type="project" value="InterPro"/>
</dbReference>
<evidence type="ECO:0000256" key="2">
    <source>
        <dbReference type="ARBA" id="ARBA00010617"/>
    </source>
</evidence>
<dbReference type="InterPro" id="IPR001128">
    <property type="entry name" value="Cyt_P450"/>
</dbReference>
<evidence type="ECO:0000256" key="6">
    <source>
        <dbReference type="ARBA" id="ARBA00023004"/>
    </source>
</evidence>
<dbReference type="PRINTS" id="PR00385">
    <property type="entry name" value="P450"/>
</dbReference>
<proteinExistence type="inferred from homology"/>
<comment type="similarity">
    <text evidence="2">Belongs to the cytochrome P450 family.</text>
</comment>
<sequence>MADLPPDVNPQYIPIAIRRRYPHVGNVFYIDNWPFIAPMLITASPSTAKQITQEHSLPKFPPIRNFFRPIAGKYDLITMEGPLWKKWRGVFNPGFGAAHLTSLIPQIIEEALVFCDILRERASSESLFLLKPLTDNFTVDVIGKLVLNVNFNCQKTPHPMVTALRRQVQWLSIGTELNLWERWHPVRPFMHWYNARIMNRYVNQALEERFEAYTQQPDHESNKSIIDRSIQTYLNDLPDDSAVPPETRSMDAASKELIAGQMKLFMFSGHDTTSASVCWSFYLLSKSPKNLDRIRTEHDEVFGTTLNRAPAMVSDDPHILNRLPFTLAVIKETLRLFPVASSTRLGEPGFSVVAEDERIYPTEGCLVWSSPHTIQRSPDFWPRPDDFIPDRWLVQPGHELYPIKGAWRPFEFGPRNCIGQELALLEMKSVLVLAIRRFHFRMPYDEWDQLHPTKLPRNVAGERAYQAGNGGPSEGMPCRVEIRSE</sequence>
<organism evidence="9 10">
    <name type="scientific">Heterodermia speciosa</name>
    <dbReference type="NCBI Taxonomy" id="116794"/>
    <lineage>
        <taxon>Eukaryota</taxon>
        <taxon>Fungi</taxon>
        <taxon>Dikarya</taxon>
        <taxon>Ascomycota</taxon>
        <taxon>Pezizomycotina</taxon>
        <taxon>Lecanoromycetes</taxon>
        <taxon>OSLEUM clade</taxon>
        <taxon>Lecanoromycetidae</taxon>
        <taxon>Caliciales</taxon>
        <taxon>Physciaceae</taxon>
        <taxon>Heterodermia</taxon>
    </lineage>
</organism>
<dbReference type="InterPro" id="IPR002403">
    <property type="entry name" value="Cyt_P450_E_grp-IV"/>
</dbReference>
<feature type="binding site" description="axial binding residue" evidence="8">
    <location>
        <position position="417"/>
    </location>
    <ligand>
        <name>heme</name>
        <dbReference type="ChEBI" id="CHEBI:30413"/>
    </ligand>
    <ligandPart>
        <name>Fe</name>
        <dbReference type="ChEBI" id="CHEBI:18248"/>
    </ligandPart>
</feature>
<dbReference type="EMBL" id="CAJPDS010000008">
    <property type="protein sequence ID" value="CAF9910185.1"/>
    <property type="molecule type" value="Genomic_DNA"/>
</dbReference>
<comment type="cofactor">
    <cofactor evidence="1 8">
        <name>heme</name>
        <dbReference type="ChEBI" id="CHEBI:30413"/>
    </cofactor>
</comment>
<evidence type="ECO:0000256" key="4">
    <source>
        <dbReference type="ARBA" id="ARBA00022723"/>
    </source>
</evidence>
<accession>A0A8H3ER72</accession>
<keyword evidence="7" id="KW-0503">Monooxygenase</keyword>
<keyword evidence="10" id="KW-1185">Reference proteome</keyword>
<dbReference type="OrthoDB" id="10029320at2759"/>
<evidence type="ECO:0000256" key="5">
    <source>
        <dbReference type="ARBA" id="ARBA00023002"/>
    </source>
</evidence>
<dbReference type="PANTHER" id="PTHR24291">
    <property type="entry name" value="CYTOCHROME P450 FAMILY 4"/>
    <property type="match status" value="1"/>
</dbReference>
<dbReference type="SUPFAM" id="SSF48264">
    <property type="entry name" value="Cytochrome P450"/>
    <property type="match status" value="1"/>
</dbReference>
<keyword evidence="5" id="KW-0560">Oxidoreductase</keyword>
<name>A0A8H3ER72_9LECA</name>
<evidence type="ECO:0000256" key="8">
    <source>
        <dbReference type="PIRSR" id="PIRSR602403-1"/>
    </source>
</evidence>
<evidence type="ECO:0000256" key="3">
    <source>
        <dbReference type="ARBA" id="ARBA00022617"/>
    </source>
</evidence>
<dbReference type="InterPro" id="IPR050196">
    <property type="entry name" value="Cytochrome_P450_Monoox"/>
</dbReference>
<evidence type="ECO:0000256" key="7">
    <source>
        <dbReference type="ARBA" id="ARBA00023033"/>
    </source>
</evidence>
<dbReference type="PRINTS" id="PR00465">
    <property type="entry name" value="EP450IV"/>
</dbReference>